<evidence type="ECO:0000259" key="5">
    <source>
        <dbReference type="PROSITE" id="PS51898"/>
    </source>
</evidence>
<dbReference type="Proteomes" id="UP001501138">
    <property type="component" value="Unassembled WGS sequence"/>
</dbReference>
<keyword evidence="1" id="KW-0229">DNA integration</keyword>
<evidence type="ECO:0008006" key="9">
    <source>
        <dbReference type="Google" id="ProtNLM"/>
    </source>
</evidence>
<dbReference type="SUPFAM" id="SSF56349">
    <property type="entry name" value="DNA breaking-rejoining enzymes"/>
    <property type="match status" value="1"/>
</dbReference>
<feature type="domain" description="Core-binding (CB)" evidence="6">
    <location>
        <begin position="138"/>
        <end position="233"/>
    </location>
</feature>
<evidence type="ECO:0000313" key="8">
    <source>
        <dbReference type="Proteomes" id="UP001501138"/>
    </source>
</evidence>
<dbReference type="InterPro" id="IPR044068">
    <property type="entry name" value="CB"/>
</dbReference>
<name>A0ABP4W0M8_9MICO</name>
<dbReference type="InterPro" id="IPR058717">
    <property type="entry name" value="Phage_L5_Integrase_N"/>
</dbReference>
<dbReference type="EMBL" id="BAAAPM010000011">
    <property type="protein sequence ID" value="GAA1741657.1"/>
    <property type="molecule type" value="Genomic_DNA"/>
</dbReference>
<dbReference type="InterPro" id="IPR004107">
    <property type="entry name" value="Integrase_SAM-like_N"/>
</dbReference>
<dbReference type="InterPro" id="IPR013762">
    <property type="entry name" value="Integrase-like_cat_sf"/>
</dbReference>
<keyword evidence="8" id="KW-1185">Reference proteome</keyword>
<dbReference type="Gene3D" id="1.10.150.130">
    <property type="match status" value="1"/>
</dbReference>
<dbReference type="Pfam" id="PF26003">
    <property type="entry name" value="Integrase_N_phage"/>
    <property type="match status" value="1"/>
</dbReference>
<feature type="domain" description="Tyr recombinase" evidence="5">
    <location>
        <begin position="255"/>
        <end position="413"/>
    </location>
</feature>
<accession>A0ABP4W0M8</accession>
<evidence type="ECO:0000259" key="6">
    <source>
        <dbReference type="PROSITE" id="PS51900"/>
    </source>
</evidence>
<gene>
    <name evidence="7" type="ORF">GCM10009809_41420</name>
</gene>
<protein>
    <recommendedName>
        <fullName evidence="9">Phage integrase family protein</fullName>
    </recommendedName>
</protein>
<dbReference type="InterPro" id="IPR002104">
    <property type="entry name" value="Integrase_catalytic"/>
</dbReference>
<evidence type="ECO:0000256" key="1">
    <source>
        <dbReference type="ARBA" id="ARBA00022908"/>
    </source>
</evidence>
<evidence type="ECO:0000256" key="3">
    <source>
        <dbReference type="ARBA" id="ARBA00023172"/>
    </source>
</evidence>
<evidence type="ECO:0000256" key="2">
    <source>
        <dbReference type="ARBA" id="ARBA00023125"/>
    </source>
</evidence>
<comment type="caution">
    <text evidence="7">The sequence shown here is derived from an EMBL/GenBank/DDBJ whole genome shotgun (WGS) entry which is preliminary data.</text>
</comment>
<organism evidence="7 8">
    <name type="scientific">Isoptericola hypogeus</name>
    <dbReference type="NCBI Taxonomy" id="300179"/>
    <lineage>
        <taxon>Bacteria</taxon>
        <taxon>Bacillati</taxon>
        <taxon>Actinomycetota</taxon>
        <taxon>Actinomycetes</taxon>
        <taxon>Micrococcales</taxon>
        <taxon>Promicromonosporaceae</taxon>
        <taxon>Isoptericola</taxon>
    </lineage>
</organism>
<keyword evidence="3" id="KW-0233">DNA recombination</keyword>
<proteinExistence type="predicted"/>
<reference evidence="8" key="1">
    <citation type="journal article" date="2019" name="Int. J. Syst. Evol. Microbiol.">
        <title>The Global Catalogue of Microorganisms (GCM) 10K type strain sequencing project: providing services to taxonomists for standard genome sequencing and annotation.</title>
        <authorList>
            <consortium name="The Broad Institute Genomics Platform"/>
            <consortium name="The Broad Institute Genome Sequencing Center for Infectious Disease"/>
            <person name="Wu L."/>
            <person name="Ma J."/>
        </authorList>
    </citation>
    <scope>NUCLEOTIDE SEQUENCE [LARGE SCALE GENOMIC DNA]</scope>
    <source>
        <strain evidence="8">JCM 15589</strain>
    </source>
</reference>
<dbReference type="InterPro" id="IPR011010">
    <property type="entry name" value="DNA_brk_join_enz"/>
</dbReference>
<dbReference type="InterPro" id="IPR010998">
    <property type="entry name" value="Integrase_recombinase_N"/>
</dbReference>
<evidence type="ECO:0000256" key="4">
    <source>
        <dbReference type="PROSITE-ProRule" id="PRU01248"/>
    </source>
</evidence>
<dbReference type="PROSITE" id="PS51898">
    <property type="entry name" value="TYR_RECOMBINASE"/>
    <property type="match status" value="1"/>
</dbReference>
<dbReference type="Gene3D" id="1.10.443.10">
    <property type="entry name" value="Intergrase catalytic core"/>
    <property type="match status" value="1"/>
</dbReference>
<dbReference type="Pfam" id="PF14659">
    <property type="entry name" value="Phage_int_SAM_3"/>
    <property type="match status" value="1"/>
</dbReference>
<keyword evidence="2 4" id="KW-0238">DNA-binding</keyword>
<evidence type="ECO:0000313" key="7">
    <source>
        <dbReference type="EMBL" id="GAA1741657.1"/>
    </source>
</evidence>
<dbReference type="PROSITE" id="PS51900">
    <property type="entry name" value="CB"/>
    <property type="match status" value="1"/>
</dbReference>
<sequence length="413" mass="45735">MDLGGPEGPPVPPLFPHEIRDVCAGRPSEVACGRARVPPTEMGAAGHLMGGGPPMAHKSGQKRTFGELEARKNAKTKKTTGWRARYTGPDFARHSRVFADKMAAEAWLNDERILIERGQWKSPRVREAEARQAQARAITVSEWARRSIDGKKLRPSTRYRYEYNLRKWIAPGLGDIPLAQLTRLDVTNWYTELRAQVAREARARHRRGNEKHDGRGAAFAAYQVLSSILNDAVDHELLDATPTKVKGALRYEAVHDPVVLTPEQMWQMTELMPGYLAALVPLAAVTGLRNGELRALQRRHLNLDDPMRASVSVRGSASNLKQAGRYNEIGEPKTKASKRDVAIPSFVVPILREHLEQFAGPGPDGMVFRAKRGGVLHASIVEHNWQGVRVQVGLEGQVPGSGVVLGDPREVMR</sequence>